<dbReference type="Proteomes" id="UP000265703">
    <property type="component" value="Unassembled WGS sequence"/>
</dbReference>
<gene>
    <name evidence="1" type="ORF">C1645_737476</name>
</gene>
<dbReference type="OrthoDB" id="2307943at2759"/>
<dbReference type="AlphaFoldDB" id="A0A397SXZ0"/>
<evidence type="ECO:0000313" key="2">
    <source>
        <dbReference type="Proteomes" id="UP000265703"/>
    </source>
</evidence>
<accession>A0A397SXZ0</accession>
<reference evidence="1 2" key="1">
    <citation type="submission" date="2018-06" db="EMBL/GenBank/DDBJ databases">
        <title>Comparative genomics reveals the genomic features of Rhizophagus irregularis, R. cerebriforme, R. diaphanum and Gigaspora rosea, and their symbiotic lifestyle signature.</title>
        <authorList>
            <person name="Morin E."/>
            <person name="San Clemente H."/>
            <person name="Chen E.C.H."/>
            <person name="De La Providencia I."/>
            <person name="Hainaut M."/>
            <person name="Kuo A."/>
            <person name="Kohler A."/>
            <person name="Murat C."/>
            <person name="Tang N."/>
            <person name="Roy S."/>
            <person name="Loubradou J."/>
            <person name="Henrissat B."/>
            <person name="Grigoriev I.V."/>
            <person name="Corradi N."/>
            <person name="Roux C."/>
            <person name="Martin F.M."/>
        </authorList>
    </citation>
    <scope>NUCLEOTIDE SEQUENCE [LARGE SCALE GENOMIC DNA]</scope>
    <source>
        <strain evidence="1 2">DAOM 227022</strain>
    </source>
</reference>
<comment type="caution">
    <text evidence="1">The sequence shown here is derived from an EMBL/GenBank/DDBJ whole genome shotgun (WGS) entry which is preliminary data.</text>
</comment>
<sequence>MSRPQQFVIPGPLPRPPRLRGRISFLSYDVYERPNIPAWHPNSGRNGAWFRRRLRRELRNLGWTLNVQYSTVSRRVGSDIALQQALQLQTRPNLYWMPYGIRRLHVMEGRHNRSLY</sequence>
<organism evidence="1 2">
    <name type="scientific">Glomus cerebriforme</name>
    <dbReference type="NCBI Taxonomy" id="658196"/>
    <lineage>
        <taxon>Eukaryota</taxon>
        <taxon>Fungi</taxon>
        <taxon>Fungi incertae sedis</taxon>
        <taxon>Mucoromycota</taxon>
        <taxon>Glomeromycotina</taxon>
        <taxon>Glomeromycetes</taxon>
        <taxon>Glomerales</taxon>
        <taxon>Glomeraceae</taxon>
        <taxon>Glomus</taxon>
    </lineage>
</organism>
<dbReference type="EMBL" id="QKYT01000166">
    <property type="protein sequence ID" value="RIA90928.1"/>
    <property type="molecule type" value="Genomic_DNA"/>
</dbReference>
<proteinExistence type="predicted"/>
<protein>
    <submittedName>
        <fullName evidence="1">Uncharacterized protein</fullName>
    </submittedName>
</protein>
<keyword evidence="2" id="KW-1185">Reference proteome</keyword>
<name>A0A397SXZ0_9GLOM</name>
<evidence type="ECO:0000313" key="1">
    <source>
        <dbReference type="EMBL" id="RIA90928.1"/>
    </source>
</evidence>